<dbReference type="AlphaFoldDB" id="A0AAV3U1N8"/>
<dbReference type="EMBL" id="BAABLX010000011">
    <property type="protein sequence ID" value="GAA4940618.1"/>
    <property type="molecule type" value="Genomic_DNA"/>
</dbReference>
<dbReference type="Gene3D" id="2.150.10.10">
    <property type="entry name" value="Serralysin-like metalloprotease, C-terminal"/>
    <property type="match status" value="2"/>
</dbReference>
<dbReference type="PRINTS" id="PR00313">
    <property type="entry name" value="CABNDNGRPT"/>
</dbReference>
<protein>
    <recommendedName>
        <fullName evidence="4">Calcium-binding protein</fullName>
    </recommendedName>
</protein>
<proteinExistence type="predicted"/>
<sequence>MKTVKKIAAAISMAMAIGGLATTAQAQSDTEFRGKYFFQSFLGAELTDSGVADGVLLDADLIRGNNADEAVIALSTNPINTNPFQFFNANTTERSLVVFFNNGQPLQNVRGLHDPVVLNFGVSVRYYLLSEDDLAAAGRSIDEVVDVVAVDAIDHALNWSDFGFTEVDLPAPDPAPTEDDIILGTDGNDRLQGTDGVDVFISQGGARDRMTGGDGGDFFVVGADVNDGVSNRDIILDFEPGRDVLVIDHGARTFSARARNGNFVLQFQGSDRDRVIFRNTSVTSTGQYETIRLSDAFSITDIQPEPPAPEPEPIPEPIVAGNGLISVLGTSGNDRLLGTDDADAIDGLAGADGIFGEGGGDYFLFGSTANNGVTERDTIADFNIDEDTIVLEQGVDIVAVDERNTGIAITLSGDGDVVFVQGLRISRSGFGAIPILYEDGAFLE</sequence>
<gene>
    <name evidence="2" type="ORF">GCM10025791_18690</name>
</gene>
<keyword evidence="3" id="KW-1185">Reference proteome</keyword>
<reference evidence="3" key="1">
    <citation type="journal article" date="2019" name="Int. J. Syst. Evol. Microbiol.">
        <title>The Global Catalogue of Microorganisms (GCM) 10K type strain sequencing project: providing services to taxonomists for standard genome sequencing and annotation.</title>
        <authorList>
            <consortium name="The Broad Institute Genomics Platform"/>
            <consortium name="The Broad Institute Genome Sequencing Center for Infectious Disease"/>
            <person name="Wu L."/>
            <person name="Ma J."/>
        </authorList>
    </citation>
    <scope>NUCLEOTIDE SEQUENCE [LARGE SCALE GENOMIC DNA]</scope>
    <source>
        <strain evidence="3">JCM 19134</strain>
    </source>
</reference>
<comment type="caution">
    <text evidence="2">The sequence shown here is derived from an EMBL/GenBank/DDBJ whole genome shotgun (WGS) entry which is preliminary data.</text>
</comment>
<dbReference type="Proteomes" id="UP001409585">
    <property type="component" value="Unassembled WGS sequence"/>
</dbReference>
<dbReference type="SUPFAM" id="SSF51120">
    <property type="entry name" value="beta-Roll"/>
    <property type="match status" value="2"/>
</dbReference>
<dbReference type="InterPro" id="IPR011049">
    <property type="entry name" value="Serralysin-like_metalloprot_C"/>
</dbReference>
<dbReference type="RefSeq" id="WP_345420637.1">
    <property type="nucleotide sequence ID" value="NZ_AP031496.1"/>
</dbReference>
<organism evidence="2 3">
    <name type="scientific">Halioxenophilus aromaticivorans</name>
    <dbReference type="NCBI Taxonomy" id="1306992"/>
    <lineage>
        <taxon>Bacteria</taxon>
        <taxon>Pseudomonadati</taxon>
        <taxon>Pseudomonadota</taxon>
        <taxon>Gammaproteobacteria</taxon>
        <taxon>Alteromonadales</taxon>
        <taxon>Alteromonadaceae</taxon>
        <taxon>Halioxenophilus</taxon>
    </lineage>
</organism>
<evidence type="ECO:0000256" key="1">
    <source>
        <dbReference type="SAM" id="SignalP"/>
    </source>
</evidence>
<accession>A0AAV3U1N8</accession>
<evidence type="ECO:0000313" key="3">
    <source>
        <dbReference type="Proteomes" id="UP001409585"/>
    </source>
</evidence>
<feature type="chain" id="PRO_5043528460" description="Calcium-binding protein" evidence="1">
    <location>
        <begin position="27"/>
        <end position="444"/>
    </location>
</feature>
<evidence type="ECO:0000313" key="2">
    <source>
        <dbReference type="EMBL" id="GAA4940618.1"/>
    </source>
</evidence>
<keyword evidence="1" id="KW-0732">Signal</keyword>
<name>A0AAV3U1N8_9ALTE</name>
<feature type="signal peptide" evidence="1">
    <location>
        <begin position="1"/>
        <end position="26"/>
    </location>
</feature>
<evidence type="ECO:0008006" key="4">
    <source>
        <dbReference type="Google" id="ProtNLM"/>
    </source>
</evidence>